<keyword evidence="3" id="KW-1185">Reference proteome</keyword>
<dbReference type="EMBL" id="BJLQ01000080">
    <property type="protein sequence ID" value="GEA86030.1"/>
    <property type="molecule type" value="Genomic_DNA"/>
</dbReference>
<keyword evidence="1" id="KW-1133">Transmembrane helix</keyword>
<name>A0A4Y3KSX6_9CELL</name>
<gene>
    <name evidence="2" type="ORF">CGE01nite_32810</name>
</gene>
<dbReference type="Proteomes" id="UP000320461">
    <property type="component" value="Unassembled WGS sequence"/>
</dbReference>
<evidence type="ECO:0000256" key="1">
    <source>
        <dbReference type="SAM" id="Phobius"/>
    </source>
</evidence>
<sequence>MSQYGLHMAAISAVFTAVVAALYIFVHRRNLASAIDRVRKERPSAAIFAAALGVDFAPYISLHARYSGDYPAVFSYRPGAIEVWQVDGFRLLAEYETDTLIDVSVGPVRRFNEQFGDGVVCVFADGEELRIRLRRGAFRNLGTPELEDVVRDLRLVGELPSD</sequence>
<dbReference type="AlphaFoldDB" id="A0A4Y3KSX6"/>
<evidence type="ECO:0000313" key="2">
    <source>
        <dbReference type="EMBL" id="GEA86030.1"/>
    </source>
</evidence>
<evidence type="ECO:0000313" key="3">
    <source>
        <dbReference type="Proteomes" id="UP000320461"/>
    </source>
</evidence>
<keyword evidence="1" id="KW-0812">Transmembrane</keyword>
<feature type="transmembrane region" description="Helical" evidence="1">
    <location>
        <begin position="6"/>
        <end position="25"/>
    </location>
</feature>
<dbReference type="RefSeq" id="WP_048343118.1">
    <property type="nucleotide sequence ID" value="NZ_BJLQ01000080.1"/>
</dbReference>
<keyword evidence="1" id="KW-0472">Membrane</keyword>
<reference evidence="2 3" key="1">
    <citation type="submission" date="2019-06" db="EMBL/GenBank/DDBJ databases">
        <title>Whole genome shotgun sequence of Cellulomonas gelida NBRC 3748.</title>
        <authorList>
            <person name="Hosoyama A."/>
            <person name="Uohara A."/>
            <person name="Ohji S."/>
            <person name="Ichikawa N."/>
        </authorList>
    </citation>
    <scope>NUCLEOTIDE SEQUENCE [LARGE SCALE GENOMIC DNA]</scope>
    <source>
        <strain evidence="2 3">NBRC 3748</strain>
    </source>
</reference>
<protein>
    <submittedName>
        <fullName evidence="2">Uncharacterized protein</fullName>
    </submittedName>
</protein>
<proteinExistence type="predicted"/>
<organism evidence="2 3">
    <name type="scientific">Cellulomonas gelida</name>
    <dbReference type="NCBI Taxonomy" id="1712"/>
    <lineage>
        <taxon>Bacteria</taxon>
        <taxon>Bacillati</taxon>
        <taxon>Actinomycetota</taxon>
        <taxon>Actinomycetes</taxon>
        <taxon>Micrococcales</taxon>
        <taxon>Cellulomonadaceae</taxon>
        <taxon>Cellulomonas</taxon>
    </lineage>
</organism>
<comment type="caution">
    <text evidence="2">The sequence shown here is derived from an EMBL/GenBank/DDBJ whole genome shotgun (WGS) entry which is preliminary data.</text>
</comment>
<accession>A0A4Y3KSX6</accession>